<gene>
    <name evidence="1" type="ORF">H4W29_003547</name>
</gene>
<dbReference type="EMBL" id="JADBEC010000001">
    <property type="protein sequence ID" value="MBE1506366.1"/>
    <property type="molecule type" value="Genomic_DNA"/>
</dbReference>
<reference evidence="1 2" key="1">
    <citation type="submission" date="2020-10" db="EMBL/GenBank/DDBJ databases">
        <title>Sequencing the genomes of 1000 actinobacteria strains.</title>
        <authorList>
            <person name="Klenk H.-P."/>
        </authorList>
    </citation>
    <scope>NUCLEOTIDE SEQUENCE [LARGE SCALE GENOMIC DNA]</scope>
    <source>
        <strain evidence="1 2">DSM 7307</strain>
    </source>
</reference>
<evidence type="ECO:0000313" key="2">
    <source>
        <dbReference type="Proteomes" id="UP000620262"/>
    </source>
</evidence>
<dbReference type="RefSeq" id="WP_183740212.1">
    <property type="nucleotide sequence ID" value="NZ_BAAAVL010000013.1"/>
</dbReference>
<keyword evidence="2" id="KW-1185">Reference proteome</keyword>
<sequence length="76" mass="8980">MNRYDIERRNDDDWTVIDRLTGAPVPHLPEKLGSRLEAQALADFRNRLAIPQQERIRSRLDTLRLAWQVLTGKRTR</sequence>
<dbReference type="Proteomes" id="UP000620262">
    <property type="component" value="Unassembled WGS sequence"/>
</dbReference>
<comment type="caution">
    <text evidence="1">The sequence shown here is derived from an EMBL/GenBank/DDBJ whole genome shotgun (WGS) entry which is preliminary data.</text>
</comment>
<accession>A0ABR9IT42</accession>
<organism evidence="1 2">
    <name type="scientific">Rhizobium viscosum</name>
    <name type="common">Arthrobacter viscosus</name>
    <dbReference type="NCBI Taxonomy" id="1673"/>
    <lineage>
        <taxon>Bacteria</taxon>
        <taxon>Pseudomonadati</taxon>
        <taxon>Pseudomonadota</taxon>
        <taxon>Alphaproteobacteria</taxon>
        <taxon>Hyphomicrobiales</taxon>
        <taxon>Rhizobiaceae</taxon>
        <taxon>Rhizobium/Agrobacterium group</taxon>
        <taxon>Rhizobium</taxon>
    </lineage>
</organism>
<evidence type="ECO:0000313" key="1">
    <source>
        <dbReference type="EMBL" id="MBE1506366.1"/>
    </source>
</evidence>
<protein>
    <submittedName>
        <fullName evidence="1">Uncharacterized protein</fullName>
    </submittedName>
</protein>
<name>A0ABR9IT42_RHIVS</name>
<proteinExistence type="predicted"/>